<feature type="region of interest" description="Disordered" evidence="1">
    <location>
        <begin position="1"/>
        <end position="20"/>
    </location>
</feature>
<accession>A0A816HEZ5</accession>
<evidence type="ECO:0000256" key="1">
    <source>
        <dbReference type="SAM" id="MobiDB-lite"/>
    </source>
</evidence>
<organism evidence="2 3">
    <name type="scientific">Adineta ricciae</name>
    <name type="common">Rotifer</name>
    <dbReference type="NCBI Taxonomy" id="249248"/>
    <lineage>
        <taxon>Eukaryota</taxon>
        <taxon>Metazoa</taxon>
        <taxon>Spiralia</taxon>
        <taxon>Gnathifera</taxon>
        <taxon>Rotifera</taxon>
        <taxon>Eurotatoria</taxon>
        <taxon>Bdelloidea</taxon>
        <taxon>Adinetida</taxon>
        <taxon>Adinetidae</taxon>
        <taxon>Adineta</taxon>
    </lineage>
</organism>
<sequence>MKTFQTTCSRPSSTGVSTNGQISHESLRIVIREFKESINQIYNDAQPITEEEFPQFVDYIRQHVFSNEFQSSSTGHNHSQQILREILLHSRTQTECLRRITEILSNLTETRTVIKLSLAVVLLYTINKFFQHR</sequence>
<evidence type="ECO:0000313" key="2">
    <source>
        <dbReference type="EMBL" id="CAF1687390.1"/>
    </source>
</evidence>
<name>A0A816HEZ5_ADIRI</name>
<evidence type="ECO:0000313" key="3">
    <source>
        <dbReference type="Proteomes" id="UP000663828"/>
    </source>
</evidence>
<protein>
    <submittedName>
        <fullName evidence="2">Uncharacterized protein</fullName>
    </submittedName>
</protein>
<comment type="caution">
    <text evidence="2">The sequence shown here is derived from an EMBL/GenBank/DDBJ whole genome shotgun (WGS) entry which is preliminary data.</text>
</comment>
<proteinExistence type="predicted"/>
<dbReference type="Proteomes" id="UP000663828">
    <property type="component" value="Unassembled WGS sequence"/>
</dbReference>
<dbReference type="EMBL" id="CAJNOR010017483">
    <property type="protein sequence ID" value="CAF1687390.1"/>
    <property type="molecule type" value="Genomic_DNA"/>
</dbReference>
<keyword evidence="3" id="KW-1185">Reference proteome</keyword>
<gene>
    <name evidence="2" type="ORF">XAT740_LOCUS62376</name>
</gene>
<dbReference type="AlphaFoldDB" id="A0A816HEZ5"/>
<reference evidence="2" key="1">
    <citation type="submission" date="2021-02" db="EMBL/GenBank/DDBJ databases">
        <authorList>
            <person name="Nowell W R."/>
        </authorList>
    </citation>
    <scope>NUCLEOTIDE SEQUENCE</scope>
</reference>